<name>A0A1B6KZQ0_9HEMI</name>
<proteinExistence type="predicted"/>
<feature type="coiled-coil region" evidence="1">
    <location>
        <begin position="114"/>
        <end position="141"/>
    </location>
</feature>
<feature type="non-terminal residue" evidence="2">
    <location>
        <position position="1"/>
    </location>
</feature>
<accession>A0A1B6KZQ0</accession>
<dbReference type="Gene3D" id="3.30.40.10">
    <property type="entry name" value="Zinc/RING finger domain, C3HC4 (zinc finger)"/>
    <property type="match status" value="1"/>
</dbReference>
<dbReference type="SUPFAM" id="SSF57903">
    <property type="entry name" value="FYVE/PHD zinc finger"/>
    <property type="match status" value="1"/>
</dbReference>
<protein>
    <recommendedName>
        <fullName evidence="3">PHD-type domain-containing protein</fullName>
    </recommendedName>
</protein>
<evidence type="ECO:0000313" key="2">
    <source>
        <dbReference type="EMBL" id="JAT16939.1"/>
    </source>
</evidence>
<dbReference type="EMBL" id="GEBQ01023038">
    <property type="protein sequence ID" value="JAT16939.1"/>
    <property type="molecule type" value="Transcribed_RNA"/>
</dbReference>
<reference evidence="2" key="1">
    <citation type="submission" date="2015-11" db="EMBL/GenBank/DDBJ databases">
        <title>De novo transcriptome assembly of four potential Pierce s Disease insect vectors from Arizona vineyards.</title>
        <authorList>
            <person name="Tassone E.E."/>
        </authorList>
    </citation>
    <scope>NUCLEOTIDE SEQUENCE</scope>
</reference>
<evidence type="ECO:0008006" key="3">
    <source>
        <dbReference type="Google" id="ProtNLM"/>
    </source>
</evidence>
<evidence type="ECO:0000256" key="1">
    <source>
        <dbReference type="SAM" id="Coils"/>
    </source>
</evidence>
<dbReference type="InterPro" id="IPR011011">
    <property type="entry name" value="Znf_FYVE_PHD"/>
</dbReference>
<dbReference type="InterPro" id="IPR013083">
    <property type="entry name" value="Znf_RING/FYVE/PHD"/>
</dbReference>
<dbReference type="AlphaFoldDB" id="A0A1B6KZQ0"/>
<gene>
    <name evidence="2" type="ORF">g.53848</name>
</gene>
<sequence length="144" mass="16320">GICTIGVKYSAICCTGPCKKWHHAGCVAMSECELKKLKKQQIESWRCPACKDNATTVTDMSDIENKIDSLLTEDNLDHETSLTLAAEAGQALLNENTILKQQIHDLKLTRLNRDSDFEDKIKEYEELVRDLQGKNVEMTQQLDY</sequence>
<feature type="non-terminal residue" evidence="2">
    <location>
        <position position="144"/>
    </location>
</feature>
<organism evidence="2">
    <name type="scientific">Graphocephala atropunctata</name>
    <dbReference type="NCBI Taxonomy" id="36148"/>
    <lineage>
        <taxon>Eukaryota</taxon>
        <taxon>Metazoa</taxon>
        <taxon>Ecdysozoa</taxon>
        <taxon>Arthropoda</taxon>
        <taxon>Hexapoda</taxon>
        <taxon>Insecta</taxon>
        <taxon>Pterygota</taxon>
        <taxon>Neoptera</taxon>
        <taxon>Paraneoptera</taxon>
        <taxon>Hemiptera</taxon>
        <taxon>Auchenorrhyncha</taxon>
        <taxon>Membracoidea</taxon>
        <taxon>Cicadellidae</taxon>
        <taxon>Cicadellinae</taxon>
        <taxon>Cicadellini</taxon>
        <taxon>Graphocephala</taxon>
    </lineage>
</organism>
<keyword evidence="1" id="KW-0175">Coiled coil</keyword>